<dbReference type="GO" id="GO:0009254">
    <property type="term" value="P:peptidoglycan turnover"/>
    <property type="evidence" value="ECO:0007669"/>
    <property type="project" value="UniProtKB-UniRule"/>
</dbReference>
<dbReference type="OrthoDB" id="9783686at2"/>
<feature type="domain" description="Lytic transglycosylase MltA" evidence="6">
    <location>
        <begin position="124"/>
        <end position="281"/>
    </location>
</feature>
<dbReference type="GO" id="GO:0019867">
    <property type="term" value="C:outer membrane"/>
    <property type="evidence" value="ECO:0007669"/>
    <property type="project" value="InterPro"/>
</dbReference>
<dbReference type="AlphaFoldDB" id="A0A1N7LQJ5"/>
<dbReference type="GO" id="GO:0071555">
    <property type="term" value="P:cell wall organization"/>
    <property type="evidence" value="ECO:0007669"/>
    <property type="project" value="UniProtKB-KW"/>
</dbReference>
<dbReference type="Gene3D" id="2.40.240.50">
    <property type="entry name" value="Barwin-like endoglucanases"/>
    <property type="match status" value="1"/>
</dbReference>
<keyword evidence="2 4" id="KW-0456">Lyase</keyword>
<dbReference type="EC" id="4.2.2.n1" evidence="4"/>
<organism evidence="7 8">
    <name type="scientific">Neptunomonas antarctica</name>
    <dbReference type="NCBI Taxonomy" id="619304"/>
    <lineage>
        <taxon>Bacteria</taxon>
        <taxon>Pseudomonadati</taxon>
        <taxon>Pseudomonadota</taxon>
        <taxon>Gammaproteobacteria</taxon>
        <taxon>Oceanospirillales</taxon>
        <taxon>Oceanospirillaceae</taxon>
        <taxon>Neptunomonas</taxon>
    </lineage>
</organism>
<comment type="function">
    <text evidence="4">Murein-degrading enzyme. May play a role in recycling of muropeptides during cell elongation and/or cell division.</text>
</comment>
<keyword evidence="5" id="KW-0732">Signal</keyword>
<evidence type="ECO:0000256" key="1">
    <source>
        <dbReference type="ARBA" id="ARBA00001420"/>
    </source>
</evidence>
<dbReference type="InterPro" id="IPR005300">
    <property type="entry name" value="MltA_B"/>
</dbReference>
<protein>
    <recommendedName>
        <fullName evidence="4">Membrane-bound lytic murein transglycosylase A</fullName>
        <ecNumber evidence="4">4.2.2.n1</ecNumber>
    </recommendedName>
    <alternativeName>
        <fullName evidence="4">Murein hydrolase A</fullName>
    </alternativeName>
</protein>
<dbReference type="Gene3D" id="2.40.40.10">
    <property type="entry name" value="RlpA-like domain"/>
    <property type="match status" value="1"/>
</dbReference>
<proteinExistence type="predicted"/>
<reference evidence="8" key="1">
    <citation type="submission" date="2017-01" db="EMBL/GenBank/DDBJ databases">
        <authorList>
            <person name="Varghese N."/>
            <person name="Submissions S."/>
        </authorList>
    </citation>
    <scope>NUCLEOTIDE SEQUENCE [LARGE SCALE GENOMIC DNA]</scope>
    <source>
        <strain evidence="8">DSM 22306</strain>
    </source>
</reference>
<dbReference type="GO" id="GO:0004553">
    <property type="term" value="F:hydrolase activity, hydrolyzing O-glycosyl compounds"/>
    <property type="evidence" value="ECO:0007669"/>
    <property type="project" value="InterPro"/>
</dbReference>
<dbReference type="PROSITE" id="PS51257">
    <property type="entry name" value="PROKAR_LIPOPROTEIN"/>
    <property type="match status" value="1"/>
</dbReference>
<evidence type="ECO:0000256" key="4">
    <source>
        <dbReference type="PIRNR" id="PIRNR019422"/>
    </source>
</evidence>
<dbReference type="SUPFAM" id="SSF50685">
    <property type="entry name" value="Barwin-like endoglucanases"/>
    <property type="match status" value="1"/>
</dbReference>
<dbReference type="InterPro" id="IPR036908">
    <property type="entry name" value="RlpA-like_sf"/>
</dbReference>
<evidence type="ECO:0000313" key="7">
    <source>
        <dbReference type="EMBL" id="SIS76052.1"/>
    </source>
</evidence>
<dbReference type="CDD" id="cd14668">
    <property type="entry name" value="mlta_B"/>
    <property type="match status" value="1"/>
</dbReference>
<dbReference type="Proteomes" id="UP000185999">
    <property type="component" value="Unassembled WGS sequence"/>
</dbReference>
<accession>A0A1N7LQJ5</accession>
<dbReference type="PANTHER" id="PTHR30124:SF0">
    <property type="entry name" value="MEMBRANE-BOUND LYTIC MUREIN TRANSGLYCOSYLASE A"/>
    <property type="match status" value="1"/>
</dbReference>
<dbReference type="GO" id="GO:0008933">
    <property type="term" value="F:peptidoglycan lytic transglycosylase activity"/>
    <property type="evidence" value="ECO:0007669"/>
    <property type="project" value="TreeGrafter"/>
</dbReference>
<dbReference type="GO" id="GO:0009253">
    <property type="term" value="P:peptidoglycan catabolic process"/>
    <property type="evidence" value="ECO:0007669"/>
    <property type="project" value="TreeGrafter"/>
</dbReference>
<comment type="catalytic activity">
    <reaction evidence="1 4">
        <text>Exolytic cleavage of the (1-&gt;4)-beta-glycosidic linkage between N-acetylmuramic acid (MurNAc) and N-acetylglucosamine (GlcNAc) residues in peptidoglycan, from either the reducing or the non-reducing ends of the peptidoglycan chains, with concomitant formation of a 1,6-anhydrobond in the MurNAc residue.</text>
        <dbReference type="EC" id="4.2.2.n1"/>
    </reaction>
</comment>
<dbReference type="Pfam" id="PF06725">
    <property type="entry name" value="3D"/>
    <property type="match status" value="1"/>
</dbReference>
<dbReference type="SMART" id="SM00925">
    <property type="entry name" value="MltA"/>
    <property type="match status" value="1"/>
</dbReference>
<evidence type="ECO:0000313" key="8">
    <source>
        <dbReference type="Proteomes" id="UP000185999"/>
    </source>
</evidence>
<dbReference type="PIRSF" id="PIRSF019422">
    <property type="entry name" value="MltA"/>
    <property type="match status" value="1"/>
</dbReference>
<evidence type="ECO:0000259" key="6">
    <source>
        <dbReference type="SMART" id="SM00925"/>
    </source>
</evidence>
<sequence length="389" mass="43115">MFTRKTHRQFSLKIMASSCFTLLLSGCSLFTPPAPGISDATCWNNLQGWQQDPLIEALPALISQCPRLSKTTPDWKNICTAVDTQALVSTQDLRAFIEQYFVPYNIIGTAGKNNGLITGYYEPTLNGSMTPDEQYNYPLYQRPSDMLNVNLASRFPELKNRRVRGRIDNNTVIPYYSRAEIDNPTTPLKGQELLWVDDSDAAFFLHIQGSGRVQLPTGEIVGVSYADQNGHPYVAIGKTLIDQGELTREEVSLQTIRRWLNNHPERADALKNQNPSYVFFSLRKEEGSPRGSLNVPLTPERSVAVDRKVIPLGTPLWINTTLPGTGKPYQRLVFAQDTGGAINGPVRADMFFGRGSRAEKLAGEMKQTGSIYALLPKSANATTNPTGCP</sequence>
<feature type="signal peptide" evidence="5">
    <location>
        <begin position="1"/>
        <end position="30"/>
    </location>
</feature>
<evidence type="ECO:0000256" key="3">
    <source>
        <dbReference type="ARBA" id="ARBA00023316"/>
    </source>
</evidence>
<dbReference type="PANTHER" id="PTHR30124">
    <property type="entry name" value="MEMBRANE-BOUND LYTIC MUREIN TRANSGLYCOSYLASE A"/>
    <property type="match status" value="1"/>
</dbReference>
<gene>
    <name evidence="7" type="ORF">SAMN05421760_104246</name>
</gene>
<dbReference type="CDD" id="cd14485">
    <property type="entry name" value="mltA_like_LT_A"/>
    <property type="match status" value="1"/>
</dbReference>
<dbReference type="EMBL" id="FTOE01000004">
    <property type="protein sequence ID" value="SIS76052.1"/>
    <property type="molecule type" value="Genomic_DNA"/>
</dbReference>
<feature type="chain" id="PRO_5009943376" description="Membrane-bound lytic murein transglycosylase A" evidence="5">
    <location>
        <begin position="31"/>
        <end position="389"/>
    </location>
</feature>
<evidence type="ECO:0000256" key="2">
    <source>
        <dbReference type="ARBA" id="ARBA00023239"/>
    </source>
</evidence>
<name>A0A1N7LQJ5_9GAMM</name>
<dbReference type="RefSeq" id="WP_054341307.1">
    <property type="nucleotide sequence ID" value="NZ_FTOE01000004.1"/>
</dbReference>
<dbReference type="InterPro" id="IPR026044">
    <property type="entry name" value="MltA"/>
</dbReference>
<dbReference type="InterPro" id="IPR010611">
    <property type="entry name" value="3D_dom"/>
</dbReference>
<keyword evidence="8" id="KW-1185">Reference proteome</keyword>
<keyword evidence="3 4" id="KW-0961">Cell wall biogenesis/degradation</keyword>
<dbReference type="STRING" id="619304.SAMN05421760_104246"/>
<evidence type="ECO:0000256" key="5">
    <source>
        <dbReference type="SAM" id="SignalP"/>
    </source>
</evidence>
<dbReference type="Pfam" id="PF03562">
    <property type="entry name" value="MltA"/>
    <property type="match status" value="1"/>
</dbReference>